<dbReference type="SUPFAM" id="SSF51735">
    <property type="entry name" value="NAD(P)-binding Rossmann-fold domains"/>
    <property type="match status" value="1"/>
</dbReference>
<dbReference type="InterPro" id="IPR036291">
    <property type="entry name" value="NAD(P)-bd_dom_sf"/>
</dbReference>
<protein>
    <recommendedName>
        <fullName evidence="1">NmrA-like domain-containing protein</fullName>
    </recommendedName>
</protein>
<sequence length="289" mass="30257">MYAIAGATGRVGSVTAQILLNAGVDVRVLVRRKSDAEAWETQGAETRITSLEDQAVLSDALDDVAGLFVLLPFNLCADNLEAHADALIASITGAVAAQQVPHVILLSSGGADLAQGTGPITGLHRLEQALLATGTIATALRSGHFQEKVTDVIDVARSTGIYPVFAASADVPLPMVATRDIGAVAAQMLLSPPARSEAIDIIGPSYTERDVATMLGEGLGRELHVAMMPEEAWADALIDAGFRPHIAASLAELYRAGEQGLLAPRGDRSIRVETSIDVTLDRLLAPRAE</sequence>
<dbReference type="EMBL" id="JTJZ01000012">
    <property type="protein sequence ID" value="KHS53996.1"/>
    <property type="molecule type" value="Genomic_DNA"/>
</dbReference>
<dbReference type="OrthoDB" id="319724at2"/>
<dbReference type="Gene3D" id="3.40.50.720">
    <property type="entry name" value="NAD(P)-binding Rossmann-like Domain"/>
    <property type="match status" value="1"/>
</dbReference>
<dbReference type="PATRIC" id="fig|1703.6.peg.344"/>
<gene>
    <name evidence="2" type="ORF">AE0388_0457</name>
</gene>
<accession>A0A0B9A5I9</accession>
<comment type="caution">
    <text evidence="2">The sequence shown here is derived from an EMBL/GenBank/DDBJ whole genome shotgun (WGS) entry which is preliminary data.</text>
</comment>
<name>A0A0B9A5I9_BRELN</name>
<organism evidence="2 3">
    <name type="scientific">Brevibacterium linens</name>
    <dbReference type="NCBI Taxonomy" id="1703"/>
    <lineage>
        <taxon>Bacteria</taxon>
        <taxon>Bacillati</taxon>
        <taxon>Actinomycetota</taxon>
        <taxon>Actinomycetes</taxon>
        <taxon>Micrococcales</taxon>
        <taxon>Brevibacteriaceae</taxon>
        <taxon>Brevibacterium</taxon>
    </lineage>
</organism>
<dbReference type="PANTHER" id="PTHR43162">
    <property type="match status" value="1"/>
</dbReference>
<evidence type="ECO:0000259" key="1">
    <source>
        <dbReference type="Pfam" id="PF05368"/>
    </source>
</evidence>
<dbReference type="RefSeq" id="WP_039206707.1">
    <property type="nucleotide sequence ID" value="NZ_JTJZ01000012.1"/>
</dbReference>
<keyword evidence="3" id="KW-1185">Reference proteome</keyword>
<dbReference type="Gene3D" id="3.90.25.10">
    <property type="entry name" value="UDP-galactose 4-epimerase, domain 1"/>
    <property type="match status" value="1"/>
</dbReference>
<dbReference type="PANTHER" id="PTHR43162:SF1">
    <property type="entry name" value="PRESTALK A DIFFERENTIATION PROTEIN A"/>
    <property type="match status" value="1"/>
</dbReference>
<evidence type="ECO:0000313" key="2">
    <source>
        <dbReference type="EMBL" id="KHS53996.1"/>
    </source>
</evidence>
<evidence type="ECO:0000313" key="3">
    <source>
        <dbReference type="Proteomes" id="UP000031488"/>
    </source>
</evidence>
<reference evidence="2 3" key="1">
    <citation type="submission" date="2014-11" db="EMBL/GenBank/DDBJ databases">
        <title>Draft Genome Sequence of Brevibacterium linens AE038-8.</title>
        <authorList>
            <person name="Maizel D."/>
            <person name="Utturkar S.M."/>
            <person name="Brown S.D."/>
            <person name="Ferrero M."/>
            <person name="Rosen B.P."/>
        </authorList>
    </citation>
    <scope>NUCLEOTIDE SEQUENCE [LARGE SCALE GENOMIC DNA]</scope>
    <source>
        <strain evidence="2 3">AE038-8</strain>
    </source>
</reference>
<dbReference type="AlphaFoldDB" id="A0A0B9A5I9"/>
<dbReference type="Proteomes" id="UP000031488">
    <property type="component" value="Unassembled WGS sequence"/>
</dbReference>
<dbReference type="InterPro" id="IPR008030">
    <property type="entry name" value="NmrA-like"/>
</dbReference>
<feature type="domain" description="NmrA-like" evidence="1">
    <location>
        <begin position="3"/>
        <end position="256"/>
    </location>
</feature>
<dbReference type="InterPro" id="IPR051604">
    <property type="entry name" value="Ergot_Alk_Oxidoreductase"/>
</dbReference>
<dbReference type="Pfam" id="PF05368">
    <property type="entry name" value="NmrA"/>
    <property type="match status" value="1"/>
</dbReference>
<proteinExistence type="predicted"/>